<dbReference type="GO" id="GO:0006511">
    <property type="term" value="P:ubiquitin-dependent protein catabolic process"/>
    <property type="evidence" value="ECO:0007669"/>
    <property type="project" value="InterPro"/>
</dbReference>
<accession>A0A1J3EYH0</accession>
<protein>
    <submittedName>
        <fullName evidence="7">NPL4-like protein 1</fullName>
    </submittedName>
</protein>
<sequence length="413" mass="46584">MMMLRIRSRDGLERVTADGAHITVSQLKSLIEEQLQIPLRNQTLSTNRDLLLAKTPTDLLAFTDLSDPNLRLSSLNIGHGSMVYLAYEGERTIRGGPAVTPAGSFGRKMTVDDLIARQMRVTRQEKSHCDAVSFDRDCANAFQHYVNESLAFAVKRGGFMYGNVSEEGQVEVNFIYEPPQQGMEDNLMLMRDAEEEKRVDAIALGLGMRRVGFIFNQTVTQDKKEYTLSNVEVLLATQLHAESELKEWVTAVVKLEINEDGGADVHFEAFQMSDICVRLFREGWFETEIGSEDDPKLSKMKKEVVVGVKDVKEVDNDFFLVLVKILDHQGSLSCTFPIENRNNQTTMRALKTHMDRARSFPFVKRISDFHLLLFVAQFLDVASDVPALAECVRLQSRVPEGHELLIDSMANTS</sequence>
<evidence type="ECO:0000313" key="7">
    <source>
        <dbReference type="EMBL" id="JAU35200.1"/>
    </source>
</evidence>
<dbReference type="InterPro" id="IPR037518">
    <property type="entry name" value="MPN"/>
</dbReference>
<organism evidence="7">
    <name type="scientific">Noccaea caerulescens</name>
    <name type="common">Alpine penny-cress</name>
    <name type="synonym">Thlaspi caerulescens</name>
    <dbReference type="NCBI Taxonomy" id="107243"/>
    <lineage>
        <taxon>Eukaryota</taxon>
        <taxon>Viridiplantae</taxon>
        <taxon>Streptophyta</taxon>
        <taxon>Embryophyta</taxon>
        <taxon>Tracheophyta</taxon>
        <taxon>Spermatophyta</taxon>
        <taxon>Magnoliopsida</taxon>
        <taxon>eudicotyledons</taxon>
        <taxon>Gunneridae</taxon>
        <taxon>Pentapetalae</taxon>
        <taxon>rosids</taxon>
        <taxon>malvids</taxon>
        <taxon>Brassicales</taxon>
        <taxon>Brassicaceae</taxon>
        <taxon>Coluteocarpeae</taxon>
        <taxon>Noccaea</taxon>
    </lineage>
</organism>
<evidence type="ECO:0000256" key="1">
    <source>
        <dbReference type="ARBA" id="ARBA00011025"/>
    </source>
</evidence>
<dbReference type="InterPro" id="IPR024682">
    <property type="entry name" value="Npl4_Ub-like_dom"/>
</dbReference>
<dbReference type="Pfam" id="PF11543">
    <property type="entry name" value="UN_NPL4"/>
    <property type="match status" value="1"/>
</dbReference>
<dbReference type="GO" id="GO:0005634">
    <property type="term" value="C:nucleus"/>
    <property type="evidence" value="ECO:0007669"/>
    <property type="project" value="TreeGrafter"/>
</dbReference>
<dbReference type="GO" id="GO:0043130">
    <property type="term" value="F:ubiquitin binding"/>
    <property type="evidence" value="ECO:0007669"/>
    <property type="project" value="TreeGrafter"/>
</dbReference>
<proteinExistence type="inferred from homology"/>
<keyword evidence="2" id="KW-0597">Phosphoprotein</keyword>
<evidence type="ECO:0000256" key="3">
    <source>
        <dbReference type="ARBA" id="ARBA00022786"/>
    </source>
</evidence>
<evidence type="ECO:0000256" key="5">
    <source>
        <dbReference type="ARBA" id="ARBA00060618"/>
    </source>
</evidence>
<dbReference type="FunFam" id="3.10.20.90:FF:000331">
    <property type="entry name" value="NPL4-like protein 1"/>
    <property type="match status" value="1"/>
</dbReference>
<dbReference type="InterPro" id="IPR016563">
    <property type="entry name" value="Npl4"/>
</dbReference>
<name>A0A1J3EYH0_NOCCA</name>
<dbReference type="AlphaFoldDB" id="A0A1J3EYH0"/>
<dbReference type="InterPro" id="IPR007717">
    <property type="entry name" value="NPL4_C"/>
</dbReference>
<dbReference type="Pfam" id="PF05021">
    <property type="entry name" value="NPL4"/>
    <property type="match status" value="1"/>
</dbReference>
<evidence type="ECO:0000256" key="4">
    <source>
        <dbReference type="ARBA" id="ARBA00060043"/>
    </source>
</evidence>
<dbReference type="PROSITE" id="PS50249">
    <property type="entry name" value="MPN"/>
    <property type="match status" value="1"/>
</dbReference>
<keyword evidence="3" id="KW-0833">Ubl conjugation pathway</keyword>
<dbReference type="CDD" id="cd17055">
    <property type="entry name" value="Ubl_AtNPL4_like"/>
    <property type="match status" value="1"/>
</dbReference>
<evidence type="ECO:0000259" key="6">
    <source>
        <dbReference type="PROSITE" id="PS50249"/>
    </source>
</evidence>
<dbReference type="InterPro" id="IPR029071">
    <property type="entry name" value="Ubiquitin-like_domsf"/>
</dbReference>
<dbReference type="SUPFAM" id="SSF54236">
    <property type="entry name" value="Ubiquitin-like"/>
    <property type="match status" value="1"/>
</dbReference>
<comment type="pathway">
    <text evidence="5">Protein degradation; proteasomal ubiquitin-dependent pathway.</text>
</comment>
<feature type="domain" description="MPN" evidence="6">
    <location>
        <begin position="131"/>
        <end position="272"/>
    </location>
</feature>
<comment type="function">
    <text evidence="4">May be part of a complex that binds ubiquitinated proteins and that is necessary for the export of misfolded proteins from the ER to the cytoplasm, where they are degraded by the proteasome.</text>
</comment>
<dbReference type="PANTHER" id="PTHR12710:SF0">
    <property type="entry name" value="NUCLEAR PROTEIN LOCALIZATION PROTEIN 4 HOMOLOG"/>
    <property type="match status" value="1"/>
</dbReference>
<evidence type="ECO:0000256" key="2">
    <source>
        <dbReference type="ARBA" id="ARBA00022553"/>
    </source>
</evidence>
<gene>
    <name evidence="7" type="ORF">LC_TR6260_c0_g1_i1_g.21109</name>
</gene>
<dbReference type="EMBL" id="GEVK01017632">
    <property type="protein sequence ID" value="JAU35200.1"/>
    <property type="molecule type" value="Transcribed_RNA"/>
</dbReference>
<dbReference type="PANTHER" id="PTHR12710">
    <property type="entry name" value="NUCLEAR PROTEIN LOCALIZATION 4"/>
    <property type="match status" value="1"/>
</dbReference>
<comment type="similarity">
    <text evidence="1">Belongs to the NPL4 family.</text>
</comment>
<dbReference type="Gene3D" id="3.10.20.90">
    <property type="entry name" value="Phosphatidylinositol 3-kinase Catalytic Subunit, Chain A, domain 1"/>
    <property type="match status" value="1"/>
</dbReference>
<dbReference type="CDD" id="cd08061">
    <property type="entry name" value="MPN_NPL4"/>
    <property type="match status" value="1"/>
</dbReference>
<reference evidence="7" key="1">
    <citation type="submission" date="2016-07" db="EMBL/GenBank/DDBJ databases">
        <title>De novo transcriptome assembly of four accessions of the metal hyperaccumulator plant Noccaea caerulescens.</title>
        <authorList>
            <person name="Blande D."/>
            <person name="Halimaa P."/>
            <person name="Tervahauta A.I."/>
            <person name="Aarts M.G."/>
            <person name="Karenlampi S.O."/>
        </authorList>
    </citation>
    <scope>NUCLEOTIDE SEQUENCE</scope>
</reference>
<dbReference type="GO" id="GO:0031625">
    <property type="term" value="F:ubiquitin protein ligase binding"/>
    <property type="evidence" value="ECO:0007669"/>
    <property type="project" value="TreeGrafter"/>
</dbReference>